<dbReference type="GO" id="GO:0005739">
    <property type="term" value="C:mitochondrion"/>
    <property type="evidence" value="ECO:0007669"/>
    <property type="project" value="TreeGrafter"/>
</dbReference>
<dbReference type="Gene3D" id="3.40.50.1000">
    <property type="entry name" value="HAD superfamily/HAD-like"/>
    <property type="match status" value="2"/>
</dbReference>
<dbReference type="InterPro" id="IPR023214">
    <property type="entry name" value="HAD_sf"/>
</dbReference>
<sequence length="372" mass="41355">MSVRLGLRSLRTATKDLPFRGVRYHHASPGESWHLGCAVAFDIDGVLTKGKRAIPSAIVAMKKMNGANRWGKKLPYILLTNGGGVTEAEKAHEISAELGVNISPNQVVLSHSPMKSLLQKHQDHHILVVGGAGRRCADVAAHYGFTKVSIPEDIIAWNPSVWPFTDAKPYAEPQCDYSREPIDAIMMLYDSRDWGRDLQIITDILQSPSRTLGQVHGRQGPQSTPVYFSNPDIVWSNEFPTPRFAQGCFRLALQALYKQLSGHDLEYQLFGKPHAATYTYALDVLRGWGQHLTREHGLPAYAPPMTYYAIGDNPESDVRGANGQGWHSILVRTGIYQHPHQVAHDPQLQARHVVEDVDQAIDLILERELGSP</sequence>
<name>A0A4Q0A4X7_9FUNG</name>
<dbReference type="InterPro" id="IPR006353">
    <property type="entry name" value="HAD-SF_hydro_IIA_CECR5"/>
</dbReference>
<dbReference type="AlphaFoldDB" id="A0A4Q0A4X7"/>
<dbReference type="InterPro" id="IPR050324">
    <property type="entry name" value="CDP-alcohol_PTase-I"/>
</dbReference>
<dbReference type="InterPro" id="IPR036412">
    <property type="entry name" value="HAD-like_sf"/>
</dbReference>
<dbReference type="PANTHER" id="PTHR14269">
    <property type="entry name" value="CDP-DIACYLGLYCEROL--GLYCEROL-3-PHOSPHATE 3-PHOSPHATIDYLTRANSFERASE-RELATED"/>
    <property type="match status" value="1"/>
</dbReference>
<accession>A0A4Q0A4X7</accession>
<dbReference type="GO" id="GO:0046474">
    <property type="term" value="P:glycerophospholipid biosynthetic process"/>
    <property type="evidence" value="ECO:0007669"/>
    <property type="project" value="TreeGrafter"/>
</dbReference>
<dbReference type="NCBIfam" id="TIGR01456">
    <property type="entry name" value="CECR5"/>
    <property type="match status" value="1"/>
</dbReference>
<protein>
    <submittedName>
        <fullName evidence="1">HAD-like domain-containing protein</fullName>
    </submittedName>
</protein>
<proteinExistence type="predicted"/>
<dbReference type="Pfam" id="PF13344">
    <property type="entry name" value="Hydrolase_6"/>
    <property type="match status" value="1"/>
</dbReference>
<keyword evidence="2" id="KW-1185">Reference proteome</keyword>
<dbReference type="InterPro" id="IPR006357">
    <property type="entry name" value="HAD-SF_hydro_IIA"/>
</dbReference>
<organism evidence="1 2">
    <name type="scientific">Dimargaris cristalligena</name>
    <dbReference type="NCBI Taxonomy" id="215637"/>
    <lineage>
        <taxon>Eukaryota</taxon>
        <taxon>Fungi</taxon>
        <taxon>Fungi incertae sedis</taxon>
        <taxon>Zoopagomycota</taxon>
        <taxon>Kickxellomycotina</taxon>
        <taxon>Dimargaritomycetes</taxon>
        <taxon>Dimargaritales</taxon>
        <taxon>Dimargaritaceae</taxon>
        <taxon>Dimargaris</taxon>
    </lineage>
</organism>
<dbReference type="NCBIfam" id="TIGR01460">
    <property type="entry name" value="HAD-SF-IIA"/>
    <property type="match status" value="1"/>
</dbReference>
<dbReference type="Pfam" id="PF13242">
    <property type="entry name" value="Hydrolase_like"/>
    <property type="match status" value="1"/>
</dbReference>
<dbReference type="Proteomes" id="UP000268162">
    <property type="component" value="Unassembled WGS sequence"/>
</dbReference>
<evidence type="ECO:0000313" key="2">
    <source>
        <dbReference type="Proteomes" id="UP000268162"/>
    </source>
</evidence>
<dbReference type="STRING" id="215637.A0A4Q0A4X7"/>
<reference evidence="2" key="1">
    <citation type="journal article" date="2018" name="Nat. Microbiol.">
        <title>Leveraging single-cell genomics to expand the fungal tree of life.</title>
        <authorList>
            <person name="Ahrendt S.R."/>
            <person name="Quandt C.A."/>
            <person name="Ciobanu D."/>
            <person name="Clum A."/>
            <person name="Salamov A."/>
            <person name="Andreopoulos B."/>
            <person name="Cheng J.F."/>
            <person name="Woyke T."/>
            <person name="Pelin A."/>
            <person name="Henrissat B."/>
            <person name="Reynolds N.K."/>
            <person name="Benny G.L."/>
            <person name="Smith M.E."/>
            <person name="James T.Y."/>
            <person name="Grigoriev I.V."/>
        </authorList>
    </citation>
    <scope>NUCLEOTIDE SEQUENCE [LARGE SCALE GENOMIC DNA]</scope>
    <source>
        <strain evidence="2">RSA 468</strain>
    </source>
</reference>
<dbReference type="OrthoDB" id="10251048at2759"/>
<evidence type="ECO:0000313" key="1">
    <source>
        <dbReference type="EMBL" id="RKP40462.1"/>
    </source>
</evidence>
<dbReference type="SUPFAM" id="SSF56784">
    <property type="entry name" value="HAD-like"/>
    <property type="match status" value="1"/>
</dbReference>
<gene>
    <name evidence="1" type="ORF">BJ085DRAFT_18957</name>
</gene>
<dbReference type="EMBL" id="ML002208">
    <property type="protein sequence ID" value="RKP40462.1"/>
    <property type="molecule type" value="Genomic_DNA"/>
</dbReference>
<dbReference type="PANTHER" id="PTHR14269:SF4">
    <property type="entry name" value="CAT EYE SYNDROME CRITICAL REGION PROTEIN 5"/>
    <property type="match status" value="1"/>
</dbReference>